<reference evidence="3" key="1">
    <citation type="journal article" date="2023" name="Commun. Biol.">
        <title>Genome analysis of Parmales, the sister group of diatoms, reveals the evolutionary specialization of diatoms from phago-mixotrophs to photoautotrophs.</title>
        <authorList>
            <person name="Ban H."/>
            <person name="Sato S."/>
            <person name="Yoshikawa S."/>
            <person name="Yamada K."/>
            <person name="Nakamura Y."/>
            <person name="Ichinomiya M."/>
            <person name="Sato N."/>
            <person name="Blanc-Mathieu R."/>
            <person name="Endo H."/>
            <person name="Kuwata A."/>
            <person name="Ogata H."/>
        </authorList>
    </citation>
    <scope>NUCLEOTIDE SEQUENCE [LARGE SCALE GENOMIC DNA]</scope>
</reference>
<name>A0A9W7GR48_9STRA</name>
<feature type="compositionally biased region" description="Basic and acidic residues" evidence="1">
    <location>
        <begin position="92"/>
        <end position="101"/>
    </location>
</feature>
<feature type="region of interest" description="Disordered" evidence="1">
    <location>
        <begin position="1"/>
        <end position="21"/>
    </location>
</feature>
<dbReference type="Proteomes" id="UP001165065">
    <property type="component" value="Unassembled WGS sequence"/>
</dbReference>
<feature type="region of interest" description="Disordered" evidence="1">
    <location>
        <begin position="62"/>
        <end position="121"/>
    </location>
</feature>
<organism evidence="2 3">
    <name type="scientific">Triparma columacea</name>
    <dbReference type="NCBI Taxonomy" id="722753"/>
    <lineage>
        <taxon>Eukaryota</taxon>
        <taxon>Sar</taxon>
        <taxon>Stramenopiles</taxon>
        <taxon>Ochrophyta</taxon>
        <taxon>Bolidophyceae</taxon>
        <taxon>Parmales</taxon>
        <taxon>Triparmaceae</taxon>
        <taxon>Triparma</taxon>
    </lineage>
</organism>
<dbReference type="AlphaFoldDB" id="A0A9W7GR48"/>
<dbReference type="EMBL" id="BRYA01000419">
    <property type="protein sequence ID" value="GMI48720.1"/>
    <property type="molecule type" value="Genomic_DNA"/>
</dbReference>
<dbReference type="OrthoDB" id="10678005at2759"/>
<protein>
    <submittedName>
        <fullName evidence="2">Uncharacterized protein</fullName>
    </submittedName>
</protein>
<evidence type="ECO:0000313" key="2">
    <source>
        <dbReference type="EMBL" id="GMI48720.1"/>
    </source>
</evidence>
<feature type="compositionally biased region" description="Pro residues" evidence="1">
    <location>
        <begin position="189"/>
        <end position="200"/>
    </location>
</feature>
<evidence type="ECO:0000256" key="1">
    <source>
        <dbReference type="SAM" id="MobiDB-lite"/>
    </source>
</evidence>
<keyword evidence="3" id="KW-1185">Reference proteome</keyword>
<feature type="compositionally biased region" description="Polar residues" evidence="1">
    <location>
        <begin position="177"/>
        <end position="188"/>
    </location>
</feature>
<feature type="region of interest" description="Disordered" evidence="1">
    <location>
        <begin position="167"/>
        <end position="208"/>
    </location>
</feature>
<evidence type="ECO:0000313" key="3">
    <source>
        <dbReference type="Proteomes" id="UP001165065"/>
    </source>
</evidence>
<accession>A0A9W7GR48</accession>
<comment type="caution">
    <text evidence="2">The sequence shown here is derived from an EMBL/GenBank/DDBJ whole genome shotgun (WGS) entry which is preliminary data.</text>
</comment>
<proteinExistence type="predicted"/>
<gene>
    <name evidence="2" type="ORF">TrCOL_g5683</name>
</gene>
<sequence>MVVTPLLTPIDGGLDPDDSKDDFSIRPACALLKAHQEGVGSLQVLGRKRGRGESTLVINEELGQGGGPEIKRRREGRSISPMYLNPSLKGPSTEERGDPERSLALCSRSGAPSDPMHTTTEGLVDPAVSVMSGIIRVANMGEDVREREKKVSVFAGMMKRQIRIDSKTAKQAKGTPTAETTTALKPQSSPEPPDMIPKPPTTKLYDLPSTAGSDVKSLAQLRIQLVIKAKILLLERNRMKKFKGGYLPTVCESAELDTDSKDL</sequence>